<gene>
    <name evidence="1" type="ORF">DSTB1V02_LOCUS4916</name>
</gene>
<name>A0A7R8XD27_9CRUS</name>
<evidence type="ECO:0000313" key="2">
    <source>
        <dbReference type="Proteomes" id="UP000677054"/>
    </source>
</evidence>
<protein>
    <submittedName>
        <fullName evidence="1">Uncharacterized protein</fullName>
    </submittedName>
</protein>
<feature type="non-terminal residue" evidence="1">
    <location>
        <position position="1"/>
    </location>
</feature>
<organism evidence="1">
    <name type="scientific">Darwinula stevensoni</name>
    <dbReference type="NCBI Taxonomy" id="69355"/>
    <lineage>
        <taxon>Eukaryota</taxon>
        <taxon>Metazoa</taxon>
        <taxon>Ecdysozoa</taxon>
        <taxon>Arthropoda</taxon>
        <taxon>Crustacea</taxon>
        <taxon>Oligostraca</taxon>
        <taxon>Ostracoda</taxon>
        <taxon>Podocopa</taxon>
        <taxon>Podocopida</taxon>
        <taxon>Darwinulocopina</taxon>
        <taxon>Darwinuloidea</taxon>
        <taxon>Darwinulidae</taxon>
        <taxon>Darwinula</taxon>
    </lineage>
</organism>
<sequence>KIQAKRSKLKKLVVIHIYSHTSVKIEEVENIERGIVAKMSHATFLHADLDADWTKDLFWDDNDRKKSPYWIIVMSETPADLDAIHELFSQWDITPLGYTEMGPEGPTWMPTCRTKILSLSDLSAFIAKIQAKRSKLKKLVVIHIYSHTSVKIEEVENIERGIVAKMSHATFLHADLDADWTKDLFWDDNDRKKSPYWIIVMSETPADLDAIHELFSQWDITPLGYTEMGPEGPTWVFGGYSGNIDLNVAKENILGASSPKMFTFTRKRYSLE</sequence>
<keyword evidence="2" id="KW-1185">Reference proteome</keyword>
<dbReference type="EMBL" id="CAJPEV010000764">
    <property type="protein sequence ID" value="CAG0888332.1"/>
    <property type="molecule type" value="Genomic_DNA"/>
</dbReference>
<evidence type="ECO:0000313" key="1">
    <source>
        <dbReference type="EMBL" id="CAD7245038.1"/>
    </source>
</evidence>
<feature type="non-terminal residue" evidence="1">
    <location>
        <position position="272"/>
    </location>
</feature>
<proteinExistence type="predicted"/>
<reference evidence="1" key="1">
    <citation type="submission" date="2020-11" db="EMBL/GenBank/DDBJ databases">
        <authorList>
            <person name="Tran Van P."/>
        </authorList>
    </citation>
    <scope>NUCLEOTIDE SEQUENCE</scope>
</reference>
<dbReference type="Proteomes" id="UP000677054">
    <property type="component" value="Unassembled WGS sequence"/>
</dbReference>
<accession>A0A7R8XD27</accession>
<dbReference type="EMBL" id="LR900281">
    <property type="protein sequence ID" value="CAD7245038.1"/>
    <property type="molecule type" value="Genomic_DNA"/>
</dbReference>
<dbReference type="AlphaFoldDB" id="A0A7R8XD27"/>